<dbReference type="InParanoid" id="A0A1V8SW72"/>
<evidence type="ECO:0000256" key="3">
    <source>
        <dbReference type="ARBA" id="ARBA00023295"/>
    </source>
</evidence>
<dbReference type="EMBL" id="NAJO01000024">
    <property type="protein sequence ID" value="OQO03427.1"/>
    <property type="molecule type" value="Genomic_DNA"/>
</dbReference>
<dbReference type="Pfam" id="PF17851">
    <property type="entry name" value="GH43_C2"/>
    <property type="match status" value="1"/>
</dbReference>
<dbReference type="Pfam" id="PF04616">
    <property type="entry name" value="Glyco_hydro_43"/>
    <property type="match status" value="1"/>
</dbReference>
<keyword evidence="3 4" id="KW-0326">Glycosidase</keyword>
<dbReference type="OrthoDB" id="2139957at2759"/>
<name>A0A1V8SW72_9PEZI</name>
<evidence type="ECO:0000256" key="1">
    <source>
        <dbReference type="ARBA" id="ARBA00009865"/>
    </source>
</evidence>
<dbReference type="InterPro" id="IPR006710">
    <property type="entry name" value="Glyco_hydro_43"/>
</dbReference>
<comment type="similarity">
    <text evidence="1 4">Belongs to the glycosyl hydrolase 43 family.</text>
</comment>
<dbReference type="SUPFAM" id="SSF49899">
    <property type="entry name" value="Concanavalin A-like lectins/glucanases"/>
    <property type="match status" value="1"/>
</dbReference>
<dbReference type="GO" id="GO:0005975">
    <property type="term" value="P:carbohydrate metabolic process"/>
    <property type="evidence" value="ECO:0007669"/>
    <property type="project" value="InterPro"/>
</dbReference>
<dbReference type="CDD" id="cd09001">
    <property type="entry name" value="GH43_FsAxh1-like"/>
    <property type="match status" value="1"/>
</dbReference>
<dbReference type="PANTHER" id="PTHR42812">
    <property type="entry name" value="BETA-XYLOSIDASE"/>
    <property type="match status" value="1"/>
</dbReference>
<sequence length="525" mass="58354">MRSHAVALLALSISLSAHASAVPSKLHHGGVLPNYTHPVLWEDLADLDVFRVENTYYYSASNMAFSPGAPILKSGDLVNWEYIGHSVPRLEFNNTAAYGLDDGKQAYVKGIFASSMRYRASTRSWIWIGCVEYKHTFVYEAADPTGDWELVKFIDTCYYDCGLLIDDNDHIFVAFGNTNISVAQLNDDYSEKSVTSVYNGTFYIEGSRFYHIDGRYYILTTQPANREWTLKSSSGPFGPYEIKVFADEVKPPTAGAGYPHQGGIVDTPAGDWYYMAFIDDYPEGRVPVLSPFHFDADGWPTLPSNQTFNQSLPYPSNPVPVPPKTGIDRFQGNKLGPEWEWNHNPDVSAYSLSKRGLVLRTASITPDLFRAKNTLTHRILGPSSTATIHLDISKMQAGDRAGLALFRDNMAHIAIQDGQVQLWRNLSLGAGWNTISTGFVEASAALPRGAKDVYFRLHANVAPQSDKLGTFSWSTNGRNFQPLGTPYLMNNTYYFFVGYRFGIFSFATEKLGGSVTARSFEMAAP</sequence>
<dbReference type="InterPro" id="IPR051795">
    <property type="entry name" value="Glycosyl_Hydrlase_43"/>
</dbReference>
<dbReference type="Gene3D" id="2.60.120.200">
    <property type="match status" value="1"/>
</dbReference>
<proteinExistence type="inferred from homology"/>
<accession>A0A1V8SW72</accession>
<dbReference type="InterPro" id="IPR023296">
    <property type="entry name" value="Glyco_hydro_beta-prop_sf"/>
</dbReference>
<feature type="chain" id="PRO_5012054077" description="Beta-xylosidase C-terminal Concanavalin A-like domain-containing protein" evidence="5">
    <location>
        <begin position="20"/>
        <end position="525"/>
    </location>
</feature>
<keyword evidence="5" id="KW-0732">Signal</keyword>
<keyword evidence="2 4" id="KW-0378">Hydrolase</keyword>
<evidence type="ECO:0000256" key="2">
    <source>
        <dbReference type="ARBA" id="ARBA00022801"/>
    </source>
</evidence>
<feature type="signal peptide" evidence="5">
    <location>
        <begin position="1"/>
        <end position="19"/>
    </location>
</feature>
<keyword evidence="8" id="KW-1185">Reference proteome</keyword>
<dbReference type="AlphaFoldDB" id="A0A1V8SW72"/>
<organism evidence="7 8">
    <name type="scientific">Cryoendolithus antarcticus</name>
    <dbReference type="NCBI Taxonomy" id="1507870"/>
    <lineage>
        <taxon>Eukaryota</taxon>
        <taxon>Fungi</taxon>
        <taxon>Dikarya</taxon>
        <taxon>Ascomycota</taxon>
        <taxon>Pezizomycotina</taxon>
        <taxon>Dothideomycetes</taxon>
        <taxon>Dothideomycetidae</taxon>
        <taxon>Cladosporiales</taxon>
        <taxon>Cladosporiaceae</taxon>
        <taxon>Cryoendolithus</taxon>
    </lineage>
</organism>
<evidence type="ECO:0000313" key="8">
    <source>
        <dbReference type="Proteomes" id="UP000192596"/>
    </source>
</evidence>
<evidence type="ECO:0000313" key="7">
    <source>
        <dbReference type="EMBL" id="OQO03427.1"/>
    </source>
</evidence>
<dbReference type="GO" id="GO:0004553">
    <property type="term" value="F:hydrolase activity, hydrolyzing O-glycosyl compounds"/>
    <property type="evidence" value="ECO:0007669"/>
    <property type="project" value="InterPro"/>
</dbReference>
<feature type="domain" description="Beta-xylosidase C-terminal Concanavalin A-like" evidence="6">
    <location>
        <begin position="328"/>
        <end position="510"/>
    </location>
</feature>
<dbReference type="STRING" id="1507870.A0A1V8SW72"/>
<gene>
    <name evidence="7" type="ORF">B0A48_10090</name>
</gene>
<dbReference type="Proteomes" id="UP000192596">
    <property type="component" value="Unassembled WGS sequence"/>
</dbReference>
<reference evidence="8" key="1">
    <citation type="submission" date="2017-03" db="EMBL/GenBank/DDBJ databases">
        <title>Genomes of endolithic fungi from Antarctica.</title>
        <authorList>
            <person name="Coleine C."/>
            <person name="Masonjones S."/>
            <person name="Stajich J.E."/>
        </authorList>
    </citation>
    <scope>NUCLEOTIDE SEQUENCE [LARGE SCALE GENOMIC DNA]</scope>
    <source>
        <strain evidence="8">CCFEE 5527</strain>
    </source>
</reference>
<evidence type="ECO:0000256" key="5">
    <source>
        <dbReference type="SAM" id="SignalP"/>
    </source>
</evidence>
<dbReference type="InterPro" id="IPR013320">
    <property type="entry name" value="ConA-like_dom_sf"/>
</dbReference>
<dbReference type="InterPro" id="IPR041542">
    <property type="entry name" value="GH43_C2"/>
</dbReference>
<evidence type="ECO:0000256" key="4">
    <source>
        <dbReference type="RuleBase" id="RU361187"/>
    </source>
</evidence>
<dbReference type="PANTHER" id="PTHR42812:SF15">
    <property type="entry name" value="HYDROLASE, PUTATIVE (AFU_ORTHOLOGUE AFUA_2G00930)-RELATED"/>
    <property type="match status" value="1"/>
</dbReference>
<evidence type="ECO:0000259" key="6">
    <source>
        <dbReference type="Pfam" id="PF17851"/>
    </source>
</evidence>
<dbReference type="SUPFAM" id="SSF75005">
    <property type="entry name" value="Arabinanase/levansucrase/invertase"/>
    <property type="match status" value="1"/>
</dbReference>
<protein>
    <recommendedName>
        <fullName evidence="6">Beta-xylosidase C-terminal Concanavalin A-like domain-containing protein</fullName>
    </recommendedName>
</protein>
<comment type="caution">
    <text evidence="7">The sequence shown here is derived from an EMBL/GenBank/DDBJ whole genome shotgun (WGS) entry which is preliminary data.</text>
</comment>
<dbReference type="Gene3D" id="2.115.10.20">
    <property type="entry name" value="Glycosyl hydrolase domain, family 43"/>
    <property type="match status" value="1"/>
</dbReference>